<dbReference type="AlphaFoldDB" id="A0A935CBA4"/>
<protein>
    <submittedName>
        <fullName evidence="1">SAM-dependent methyltransferase</fullName>
    </submittedName>
</protein>
<keyword evidence="1" id="KW-0808">Transferase</keyword>
<dbReference type="Proteomes" id="UP000611723">
    <property type="component" value="Unassembled WGS sequence"/>
</dbReference>
<dbReference type="EMBL" id="JAEQBW010000013">
    <property type="protein sequence ID" value="MBK6267040.1"/>
    <property type="molecule type" value="Genomic_DNA"/>
</dbReference>
<dbReference type="Gene3D" id="3.30.950.10">
    <property type="entry name" value="Methyltransferase, Cobalt-precorrin-4 Transmethylase, Domain 2"/>
    <property type="match status" value="1"/>
</dbReference>
<dbReference type="PANTHER" id="PTHR46111:SF2">
    <property type="entry name" value="SAM-DEPENDENT METHYLTRANSFERASE"/>
    <property type="match status" value="1"/>
</dbReference>
<gene>
    <name evidence="1" type="ORF">JKA74_18490</name>
</gene>
<dbReference type="SUPFAM" id="SSF53790">
    <property type="entry name" value="Tetrapyrrole methylase"/>
    <property type="match status" value="1"/>
</dbReference>
<dbReference type="GO" id="GO:0032259">
    <property type="term" value="P:methylation"/>
    <property type="evidence" value="ECO:0007669"/>
    <property type="project" value="UniProtKB-KW"/>
</dbReference>
<keyword evidence="1" id="KW-0489">Methyltransferase</keyword>
<dbReference type="InterPro" id="IPR035996">
    <property type="entry name" value="4pyrrol_Methylase_sf"/>
</dbReference>
<sequence length="237" mass="26342">MSKKGTLYLIPTVIAPQTEERVLPPELKQLCNQIDYYLVENIRTARRCLSAMKISKPIEELEFHELSKKTNPTEIASLMAPLMKDISIGVMSEAGCPGIADPGAVAVAYAHQNGIKVMPMVGPSSIFLALMASGFSGQSFTFHGYLPINKAERIQSIKNLESLAGKSGQTQIFMETPYRNNHLLDDILNTCSNHLKLCIARDITGPQEMIVTDQIQNWKRNKPDLHKQPCIFLLSNT</sequence>
<dbReference type="InterPro" id="IPR008189">
    <property type="entry name" value="rRNA_ssu_MeTfrase_I"/>
</dbReference>
<dbReference type="GO" id="GO:0008168">
    <property type="term" value="F:methyltransferase activity"/>
    <property type="evidence" value="ECO:0007669"/>
    <property type="project" value="UniProtKB-KW"/>
</dbReference>
<dbReference type="InterPro" id="IPR014777">
    <property type="entry name" value="4pyrrole_Mease_sub1"/>
</dbReference>
<proteinExistence type="predicted"/>
<dbReference type="Gene3D" id="3.40.1010.10">
    <property type="entry name" value="Cobalt-precorrin-4 Transmethylase, Domain 1"/>
    <property type="match status" value="1"/>
</dbReference>
<comment type="caution">
    <text evidence="1">The sequence shown here is derived from an EMBL/GenBank/DDBJ whole genome shotgun (WGS) entry which is preliminary data.</text>
</comment>
<name>A0A935CBA4_9BACT</name>
<organism evidence="1 2">
    <name type="scientific">Marivirga aurantiaca</name>
    <dbReference type="NCBI Taxonomy" id="2802615"/>
    <lineage>
        <taxon>Bacteria</taxon>
        <taxon>Pseudomonadati</taxon>
        <taxon>Bacteroidota</taxon>
        <taxon>Cytophagia</taxon>
        <taxon>Cytophagales</taxon>
        <taxon>Marivirgaceae</taxon>
        <taxon>Marivirga</taxon>
    </lineage>
</organism>
<dbReference type="PIRSF" id="PIRSF005917">
    <property type="entry name" value="MTase_YraL"/>
    <property type="match status" value="1"/>
</dbReference>
<keyword evidence="2" id="KW-1185">Reference proteome</keyword>
<dbReference type="PANTHER" id="PTHR46111">
    <property type="entry name" value="RIBOSOMAL RNA SMALL SUBUNIT METHYLTRANSFERASE I"/>
    <property type="match status" value="1"/>
</dbReference>
<reference evidence="1" key="1">
    <citation type="submission" date="2021-01" db="EMBL/GenBank/DDBJ databases">
        <title>Marivirga aurantiaca sp. nov., isolated from intertidal surface sediments.</title>
        <authorList>
            <person name="Zhang M."/>
        </authorList>
    </citation>
    <scope>NUCLEOTIDE SEQUENCE</scope>
    <source>
        <strain evidence="1">S37H4</strain>
    </source>
</reference>
<dbReference type="InterPro" id="IPR014776">
    <property type="entry name" value="4pyrrole_Mease_sub2"/>
</dbReference>
<dbReference type="RefSeq" id="WP_201432726.1">
    <property type="nucleotide sequence ID" value="NZ_JAEQBW010000013.1"/>
</dbReference>
<accession>A0A935CBA4</accession>
<evidence type="ECO:0000313" key="1">
    <source>
        <dbReference type="EMBL" id="MBK6267040.1"/>
    </source>
</evidence>
<evidence type="ECO:0000313" key="2">
    <source>
        <dbReference type="Proteomes" id="UP000611723"/>
    </source>
</evidence>
<dbReference type="CDD" id="cd11649">
    <property type="entry name" value="RsmI_like"/>
    <property type="match status" value="1"/>
</dbReference>